<evidence type="ECO:0000313" key="2">
    <source>
        <dbReference type="Proteomes" id="UP000244900"/>
    </source>
</evidence>
<dbReference type="GO" id="GO:0006355">
    <property type="term" value="P:regulation of DNA-templated transcription"/>
    <property type="evidence" value="ECO:0007669"/>
    <property type="project" value="InterPro"/>
</dbReference>
<dbReference type="AlphaFoldDB" id="A0A2S1SLW0"/>
<organism evidence="1 2">
    <name type="scientific">Streptomyces tirandamycinicus</name>
    <dbReference type="NCBI Taxonomy" id="2174846"/>
    <lineage>
        <taxon>Bacteria</taxon>
        <taxon>Bacillati</taxon>
        <taxon>Actinomycetota</taxon>
        <taxon>Actinomycetes</taxon>
        <taxon>Kitasatosporales</taxon>
        <taxon>Streptomycetaceae</taxon>
        <taxon>Streptomyces</taxon>
    </lineage>
</organism>
<proteinExistence type="predicted"/>
<dbReference type="EMBL" id="CP029188">
    <property type="protein sequence ID" value="AWI27346.1"/>
    <property type="molecule type" value="Genomic_DNA"/>
</dbReference>
<dbReference type="InterPro" id="IPR010985">
    <property type="entry name" value="Ribbon_hlx_hlx"/>
</dbReference>
<dbReference type="RefSeq" id="WP_017950107.1">
    <property type="nucleotide sequence ID" value="NZ_CP029188.1"/>
</dbReference>
<name>A0A2S1SLW0_9ACTN</name>
<gene>
    <name evidence="1" type="ORF">DDW44_00045</name>
</gene>
<evidence type="ECO:0000313" key="1">
    <source>
        <dbReference type="EMBL" id="AWI27346.1"/>
    </source>
</evidence>
<reference evidence="1 2" key="1">
    <citation type="submission" date="2018-05" db="EMBL/GenBank/DDBJ databases">
        <title>Complete genome sequence of sponge-derived Streptomyces sp. HNM0039.</title>
        <authorList>
            <person name="Huang X."/>
            <person name="Zhou S."/>
        </authorList>
    </citation>
    <scope>NUCLEOTIDE SEQUENCE [LARGE SCALE GENOMIC DNA]</scope>
    <source>
        <strain evidence="1 2">HNM0039</strain>
    </source>
</reference>
<accession>A0A2S1SLW0</accession>
<protein>
    <submittedName>
        <fullName evidence="1">Antitoxin MazE7</fullName>
    </submittedName>
</protein>
<keyword evidence="2" id="KW-1185">Reference proteome</keyword>
<dbReference type="OrthoDB" id="4333857at2"/>
<dbReference type="Proteomes" id="UP000244900">
    <property type="component" value="Chromosome"/>
</dbReference>
<dbReference type="KEGG" id="stir:DDW44_00045"/>
<dbReference type="SUPFAM" id="SSF47598">
    <property type="entry name" value="Ribbon-helix-helix"/>
    <property type="match status" value="1"/>
</dbReference>
<sequence>MEDTSVKIDTATRDRFKALAAERGLTMRDYLAELAEKEEHAKLLDSATAAFRRAITEPGIAEAFDRDFGGLPHSTRQAAA</sequence>